<dbReference type="AlphaFoldDB" id="A0A8H6XBT9"/>
<name>A0A8H6XBT9_9AGAR</name>
<accession>A0A8H6XBT9</accession>
<keyword evidence="2" id="KW-0472">Membrane</keyword>
<reference evidence="3" key="1">
    <citation type="submission" date="2020-05" db="EMBL/GenBank/DDBJ databases">
        <title>Mycena genomes resolve the evolution of fungal bioluminescence.</title>
        <authorList>
            <person name="Tsai I.J."/>
        </authorList>
    </citation>
    <scope>NUCLEOTIDE SEQUENCE</scope>
    <source>
        <strain evidence="3">CCC161011</strain>
    </source>
</reference>
<evidence type="ECO:0000313" key="3">
    <source>
        <dbReference type="EMBL" id="KAF7337844.1"/>
    </source>
</evidence>
<keyword evidence="4" id="KW-1185">Reference proteome</keyword>
<comment type="caution">
    <text evidence="3">The sequence shown here is derived from an EMBL/GenBank/DDBJ whole genome shotgun (WGS) entry which is preliminary data.</text>
</comment>
<proteinExistence type="predicted"/>
<organism evidence="3 4">
    <name type="scientific">Mycena venus</name>
    <dbReference type="NCBI Taxonomy" id="2733690"/>
    <lineage>
        <taxon>Eukaryota</taxon>
        <taxon>Fungi</taxon>
        <taxon>Dikarya</taxon>
        <taxon>Basidiomycota</taxon>
        <taxon>Agaricomycotina</taxon>
        <taxon>Agaricomycetes</taxon>
        <taxon>Agaricomycetidae</taxon>
        <taxon>Agaricales</taxon>
        <taxon>Marasmiineae</taxon>
        <taxon>Mycenaceae</taxon>
        <taxon>Mycena</taxon>
    </lineage>
</organism>
<evidence type="ECO:0000256" key="2">
    <source>
        <dbReference type="SAM" id="Phobius"/>
    </source>
</evidence>
<gene>
    <name evidence="3" type="ORF">MVEN_02007300</name>
</gene>
<keyword evidence="2" id="KW-1133">Transmembrane helix</keyword>
<evidence type="ECO:0000313" key="4">
    <source>
        <dbReference type="Proteomes" id="UP000620124"/>
    </source>
</evidence>
<evidence type="ECO:0000256" key="1">
    <source>
        <dbReference type="SAM" id="MobiDB-lite"/>
    </source>
</evidence>
<dbReference type="OrthoDB" id="3153758at2759"/>
<feature type="region of interest" description="Disordered" evidence="1">
    <location>
        <begin position="1"/>
        <end position="62"/>
    </location>
</feature>
<sequence>MSTTHSPARFPPTAPPAYDAIRWTNTTPNTNAGVNSGANSRQPRGSNPSSDTTPLLMRRASGSSNNQTARHIYIIFLVSIVFSIIFSIVCLGLLWMQEEGARVRERFYWADLKADQHCLRYGTRVYSARLANVPPQYDPVQACTETAIEINGQKILTPHQCEDRGPSGVFGHWTVNYSEPTCVTYFTGFADKGCISPGSGRRRFESRLWNLQSGDDWRDMCSTTPADFLQTHFDRPDICEHRGIYGVWGMWEFEDRHC</sequence>
<feature type="compositionally biased region" description="Polar residues" evidence="1">
    <location>
        <begin position="23"/>
        <end position="53"/>
    </location>
</feature>
<dbReference type="Proteomes" id="UP000620124">
    <property type="component" value="Unassembled WGS sequence"/>
</dbReference>
<feature type="transmembrane region" description="Helical" evidence="2">
    <location>
        <begin position="72"/>
        <end position="96"/>
    </location>
</feature>
<keyword evidence="2" id="KW-0812">Transmembrane</keyword>
<protein>
    <submittedName>
        <fullName evidence="3">Uncharacterized protein</fullName>
    </submittedName>
</protein>
<dbReference type="EMBL" id="JACAZI010000021">
    <property type="protein sequence ID" value="KAF7337844.1"/>
    <property type="molecule type" value="Genomic_DNA"/>
</dbReference>